<proteinExistence type="predicted"/>
<evidence type="ECO:0000259" key="1">
    <source>
        <dbReference type="Pfam" id="PF12867"/>
    </source>
</evidence>
<dbReference type="InterPro" id="IPR034660">
    <property type="entry name" value="DinB/YfiT-like"/>
</dbReference>
<gene>
    <name evidence="2" type="ORF">SAMN05216378_5373</name>
</gene>
<dbReference type="AlphaFoldDB" id="A0A1I2GPV9"/>
<dbReference type="Proteomes" id="UP000198855">
    <property type="component" value="Unassembled WGS sequence"/>
</dbReference>
<dbReference type="RefSeq" id="WP_091189576.1">
    <property type="nucleotide sequence ID" value="NZ_FOMT01000006.1"/>
</dbReference>
<accession>A0A1I2GPV9</accession>
<dbReference type="EMBL" id="FOMT01000006">
    <property type="protein sequence ID" value="SFF19060.1"/>
    <property type="molecule type" value="Genomic_DNA"/>
</dbReference>
<dbReference type="Pfam" id="PF12867">
    <property type="entry name" value="DinB_2"/>
    <property type="match status" value="1"/>
</dbReference>
<evidence type="ECO:0000313" key="3">
    <source>
        <dbReference type="Proteomes" id="UP000198855"/>
    </source>
</evidence>
<organism evidence="2 3">
    <name type="scientific">Paenibacillus catalpae</name>
    <dbReference type="NCBI Taxonomy" id="1045775"/>
    <lineage>
        <taxon>Bacteria</taxon>
        <taxon>Bacillati</taxon>
        <taxon>Bacillota</taxon>
        <taxon>Bacilli</taxon>
        <taxon>Bacillales</taxon>
        <taxon>Paenibacillaceae</taxon>
        <taxon>Paenibacillus</taxon>
    </lineage>
</organism>
<dbReference type="OrthoDB" id="9796039at2"/>
<dbReference type="InterPro" id="IPR024775">
    <property type="entry name" value="DinB-like"/>
</dbReference>
<protein>
    <submittedName>
        <fullName evidence="2">Uncharacterized damage-inducible protein DinB (Forms a four-helix bundle)</fullName>
    </submittedName>
</protein>
<reference evidence="3" key="1">
    <citation type="submission" date="2016-10" db="EMBL/GenBank/DDBJ databases">
        <authorList>
            <person name="Varghese N."/>
            <person name="Submissions S."/>
        </authorList>
    </citation>
    <scope>NUCLEOTIDE SEQUENCE [LARGE SCALE GENOMIC DNA]</scope>
    <source>
        <strain evidence="3">CGMCC 1.10784</strain>
    </source>
</reference>
<evidence type="ECO:0000313" key="2">
    <source>
        <dbReference type="EMBL" id="SFF19060.1"/>
    </source>
</evidence>
<feature type="domain" description="DinB-like" evidence="1">
    <location>
        <begin position="33"/>
        <end position="166"/>
    </location>
</feature>
<keyword evidence="3" id="KW-1185">Reference proteome</keyword>
<dbReference type="Gene3D" id="1.20.120.450">
    <property type="entry name" value="dinb family like domain"/>
    <property type="match status" value="1"/>
</dbReference>
<dbReference type="STRING" id="1045775.SAMN05216378_5373"/>
<dbReference type="NCBIfam" id="NF009807">
    <property type="entry name" value="PRK13291.1"/>
    <property type="match status" value="1"/>
</dbReference>
<sequence>MTMDNLRYPIGPFEEICEPTDEQRNQWMMGMTEMPSMLRQAVEILSDEQLSTPYRPGGWTIRQVVHHLADNDMNAYIRFKRALTEEESTASTYRQNMWAELHDYEAPIETSLVILEALRSRFAILLHGMQPYEFLRTFTSPTHGLMTLDTALQRFDWHGRHHLAQITSLKKRMGW</sequence>
<name>A0A1I2GPV9_9BACL</name>
<dbReference type="SUPFAM" id="SSF109854">
    <property type="entry name" value="DinB/YfiT-like putative metalloenzymes"/>
    <property type="match status" value="1"/>
</dbReference>